<evidence type="ECO:0000313" key="6">
    <source>
        <dbReference type="Proteomes" id="UP000320184"/>
    </source>
</evidence>
<dbReference type="InterPro" id="IPR005950">
    <property type="entry name" value="ModA"/>
</dbReference>
<evidence type="ECO:0000313" key="5">
    <source>
        <dbReference type="EMBL" id="TMQ51084.1"/>
    </source>
</evidence>
<dbReference type="EMBL" id="VBOT01000081">
    <property type="protein sequence ID" value="TMQ51084.1"/>
    <property type="molecule type" value="Genomic_DNA"/>
</dbReference>
<dbReference type="GO" id="GO:0030973">
    <property type="term" value="F:molybdate ion binding"/>
    <property type="evidence" value="ECO:0007669"/>
    <property type="project" value="TreeGrafter"/>
</dbReference>
<dbReference type="Pfam" id="PF13531">
    <property type="entry name" value="SBP_bac_11"/>
    <property type="match status" value="1"/>
</dbReference>
<evidence type="ECO:0000256" key="4">
    <source>
        <dbReference type="SAM" id="MobiDB-lite"/>
    </source>
</evidence>
<name>A0A538SI83_UNCEI</name>
<comment type="similarity">
    <text evidence="1">Belongs to the bacterial solute-binding protein ModA family.</text>
</comment>
<evidence type="ECO:0000256" key="3">
    <source>
        <dbReference type="ARBA" id="ARBA00022729"/>
    </source>
</evidence>
<gene>
    <name evidence="5" type="primary">modA</name>
    <name evidence="5" type="ORF">E6K73_06710</name>
</gene>
<evidence type="ECO:0000256" key="2">
    <source>
        <dbReference type="ARBA" id="ARBA00022723"/>
    </source>
</evidence>
<dbReference type="GO" id="GO:0046872">
    <property type="term" value="F:metal ion binding"/>
    <property type="evidence" value="ECO:0007669"/>
    <property type="project" value="UniProtKB-KW"/>
</dbReference>
<dbReference type="Gene3D" id="3.40.190.10">
    <property type="entry name" value="Periplasmic binding protein-like II"/>
    <property type="match status" value="2"/>
</dbReference>
<dbReference type="PANTHER" id="PTHR30632">
    <property type="entry name" value="MOLYBDATE-BINDING PERIPLASMIC PROTEIN"/>
    <property type="match status" value="1"/>
</dbReference>
<feature type="region of interest" description="Disordered" evidence="4">
    <location>
        <begin position="1"/>
        <end position="22"/>
    </location>
</feature>
<dbReference type="InterPro" id="IPR050682">
    <property type="entry name" value="ModA/WtpA"/>
</dbReference>
<dbReference type="PANTHER" id="PTHR30632:SF0">
    <property type="entry name" value="SULFATE-BINDING PROTEIN"/>
    <property type="match status" value="1"/>
</dbReference>
<keyword evidence="2" id="KW-0479">Metal-binding</keyword>
<comment type="caution">
    <text evidence="5">The sequence shown here is derived from an EMBL/GenBank/DDBJ whole genome shotgun (WGS) entry which is preliminary data.</text>
</comment>
<reference evidence="5 6" key="1">
    <citation type="journal article" date="2019" name="Nat. Microbiol.">
        <title>Mediterranean grassland soil C-N compound turnover is dependent on rainfall and depth, and is mediated by genomically divergent microorganisms.</title>
        <authorList>
            <person name="Diamond S."/>
            <person name="Andeer P.F."/>
            <person name="Li Z."/>
            <person name="Crits-Christoph A."/>
            <person name="Burstein D."/>
            <person name="Anantharaman K."/>
            <person name="Lane K.R."/>
            <person name="Thomas B.C."/>
            <person name="Pan C."/>
            <person name="Northen T.R."/>
            <person name="Banfield J.F."/>
        </authorList>
    </citation>
    <scope>NUCLEOTIDE SEQUENCE [LARGE SCALE GENOMIC DNA]</scope>
    <source>
        <strain evidence="5">WS_3</strain>
    </source>
</reference>
<sequence length="329" mass="35124">MADLDGDAADAPVREVRHPAARSDGAEAVADARAVISRLLRRASSTCRRLVAGLAALLWATCLSGSAASGATGPAHGARAPAHAAPPDSSLLVFAASSLTDAFTEIGKAFEGRHPGLRVQLHFAGTQQLALELDRGARPDVFATADPRWMDELKALERVWLGSEDFAATRLVVIVPSLNRARIRGLADLGRPGVKVALGREQTAIGHYSRVLVRNLARSSPSGDSLGRRLLANAASQEADVKAVEARVARGQADAGIVYRSELTPALLRRVRPVEIPDSLNVRAIYSISVVRDTPRPGLALDMVKWMRTSEAQKIMRRHGFMPAPGLAR</sequence>
<proteinExistence type="inferred from homology"/>
<evidence type="ECO:0000256" key="1">
    <source>
        <dbReference type="ARBA" id="ARBA00009175"/>
    </source>
</evidence>
<dbReference type="NCBIfam" id="TIGR01256">
    <property type="entry name" value="modA"/>
    <property type="match status" value="1"/>
</dbReference>
<protein>
    <submittedName>
        <fullName evidence="5">Molybdate ABC transporter substrate-binding protein</fullName>
    </submittedName>
</protein>
<organism evidence="5 6">
    <name type="scientific">Eiseniibacteriota bacterium</name>
    <dbReference type="NCBI Taxonomy" id="2212470"/>
    <lineage>
        <taxon>Bacteria</taxon>
        <taxon>Candidatus Eiseniibacteriota</taxon>
    </lineage>
</organism>
<dbReference type="Proteomes" id="UP000320184">
    <property type="component" value="Unassembled WGS sequence"/>
</dbReference>
<dbReference type="SUPFAM" id="SSF53850">
    <property type="entry name" value="Periplasmic binding protein-like II"/>
    <property type="match status" value="1"/>
</dbReference>
<dbReference type="GO" id="GO:0015689">
    <property type="term" value="P:molybdate ion transport"/>
    <property type="evidence" value="ECO:0007669"/>
    <property type="project" value="InterPro"/>
</dbReference>
<dbReference type="AlphaFoldDB" id="A0A538SI83"/>
<keyword evidence="3" id="KW-0732">Signal</keyword>
<accession>A0A538SI83</accession>